<keyword evidence="6" id="KW-1185">Reference proteome</keyword>
<evidence type="ECO:0000256" key="1">
    <source>
        <dbReference type="ARBA" id="ARBA00022593"/>
    </source>
</evidence>
<evidence type="ECO:0000256" key="3">
    <source>
        <dbReference type="ARBA" id="ARBA00023140"/>
    </source>
</evidence>
<gene>
    <name evidence="5" type="ORF">BOX15_Mlig018949g1</name>
</gene>
<reference evidence="5 6" key="1">
    <citation type="submission" date="2017-06" db="EMBL/GenBank/DDBJ databases">
        <title>A platform for efficient transgenesis in Macrostomum lignano, a flatworm model organism for stem cell research.</title>
        <authorList>
            <person name="Berezikov E."/>
        </authorList>
    </citation>
    <scope>NUCLEOTIDE SEQUENCE [LARGE SCALE GENOMIC DNA]</scope>
    <source>
        <strain evidence="5">DV1</strain>
        <tissue evidence="5">Whole organism</tissue>
    </source>
</reference>
<evidence type="ECO:0000256" key="4">
    <source>
        <dbReference type="ARBA" id="ARBA00046271"/>
    </source>
</evidence>
<accession>A0A267EWD0</accession>
<sequence>MEKLLILIRQTAFRDKLFRLVQYASRLLAHLLEVKRLGGLDGLRARQELIVKLTRLELHLSTARKLLRLGNSADSIYAALRSLHIKNDVHRFTITMSRIASAIFLLIDHWLWVGRVGLAQVDKTKWSSISNRFWLLSILLGLTRDAYDITNYCQASGGLSRALRDRPLLLDTAKNICDLFLPVVSLNYVRLSPGAQGFFGLISSALALAVIAKPSLKLMP</sequence>
<comment type="subcellular location">
    <subcellularLocation>
        <location evidence="4">Peroxisome membrane</location>
    </subcellularLocation>
</comment>
<keyword evidence="3" id="KW-0576">Peroxisome</keyword>
<dbReference type="STRING" id="282301.A0A267EWD0"/>
<organism evidence="5 6">
    <name type="scientific">Macrostomum lignano</name>
    <dbReference type="NCBI Taxonomy" id="282301"/>
    <lineage>
        <taxon>Eukaryota</taxon>
        <taxon>Metazoa</taxon>
        <taxon>Spiralia</taxon>
        <taxon>Lophotrochozoa</taxon>
        <taxon>Platyhelminthes</taxon>
        <taxon>Rhabditophora</taxon>
        <taxon>Macrostomorpha</taxon>
        <taxon>Macrostomida</taxon>
        <taxon>Macrostomidae</taxon>
        <taxon>Macrostomum</taxon>
    </lineage>
</organism>
<proteinExistence type="predicted"/>
<dbReference type="OrthoDB" id="411017at2759"/>
<dbReference type="GO" id="GO:0005778">
    <property type="term" value="C:peroxisomal membrane"/>
    <property type="evidence" value="ECO:0007669"/>
    <property type="project" value="UniProtKB-SubCell"/>
</dbReference>
<protein>
    <recommendedName>
        <fullName evidence="7">Peroxisomal membrane protein 11B</fullName>
    </recommendedName>
</protein>
<dbReference type="PANTHER" id="PTHR12652:SF50">
    <property type="entry name" value="PEROXIN 11"/>
    <property type="match status" value="1"/>
</dbReference>
<dbReference type="EMBL" id="NIVC01001613">
    <property type="protein sequence ID" value="PAA65833.1"/>
    <property type="molecule type" value="Genomic_DNA"/>
</dbReference>
<evidence type="ECO:0000313" key="5">
    <source>
        <dbReference type="EMBL" id="PAA65833.1"/>
    </source>
</evidence>
<dbReference type="GO" id="GO:0016559">
    <property type="term" value="P:peroxisome fission"/>
    <property type="evidence" value="ECO:0007669"/>
    <property type="project" value="InterPro"/>
</dbReference>
<name>A0A267EWD0_9PLAT</name>
<dbReference type="Pfam" id="PF05648">
    <property type="entry name" value="PEX11"/>
    <property type="match status" value="1"/>
</dbReference>
<comment type="caution">
    <text evidence="5">The sequence shown here is derived from an EMBL/GenBank/DDBJ whole genome shotgun (WGS) entry which is preliminary data.</text>
</comment>
<evidence type="ECO:0000256" key="2">
    <source>
        <dbReference type="ARBA" id="ARBA00023136"/>
    </source>
</evidence>
<dbReference type="Proteomes" id="UP000215902">
    <property type="component" value="Unassembled WGS sequence"/>
</dbReference>
<keyword evidence="1" id="KW-0962">Peroxisome biogenesis</keyword>
<dbReference type="PANTHER" id="PTHR12652">
    <property type="entry name" value="PEROXISOMAL BIOGENESIS FACTOR 11"/>
    <property type="match status" value="1"/>
</dbReference>
<dbReference type="AlphaFoldDB" id="A0A267EWD0"/>
<dbReference type="InterPro" id="IPR008733">
    <property type="entry name" value="PEX11"/>
</dbReference>
<evidence type="ECO:0000313" key="6">
    <source>
        <dbReference type="Proteomes" id="UP000215902"/>
    </source>
</evidence>
<keyword evidence="2" id="KW-0472">Membrane</keyword>
<evidence type="ECO:0008006" key="7">
    <source>
        <dbReference type="Google" id="ProtNLM"/>
    </source>
</evidence>